<organism evidence="3 4">
    <name type="scientific">Helcococcus bovis</name>
    <dbReference type="NCBI Taxonomy" id="3153252"/>
    <lineage>
        <taxon>Bacteria</taxon>
        <taxon>Bacillati</taxon>
        <taxon>Bacillota</taxon>
        <taxon>Tissierellia</taxon>
        <taxon>Tissierellales</taxon>
        <taxon>Peptoniphilaceae</taxon>
        <taxon>Helcococcus</taxon>
    </lineage>
</organism>
<reference evidence="3 4" key="1">
    <citation type="journal article" date="2024" name="Front. Microbiol.">
        <title>Pangenomic and biochemical analyses of Helcococcus ovis reveal widespread tetracycline resistance and a novel bacterial species, Helcococcus bovis.</title>
        <authorList>
            <person name="Cunha F."/>
            <person name="Zhai Y."/>
            <person name="Casaro S."/>
            <person name="Jones K.L."/>
            <person name="Hernandez M."/>
            <person name="Bisinotto R.S."/>
            <person name="Kariyawasam S."/>
            <person name="Brown M.B."/>
            <person name="Phillips A."/>
            <person name="Jeong K.C."/>
            <person name="Galvao K.N."/>
        </authorList>
    </citation>
    <scope>NUCLEOTIDE SEQUENCE [LARGE SCALE GENOMIC DNA]</scope>
    <source>
        <strain evidence="3 4">KG197</strain>
    </source>
</reference>
<dbReference type="Gene3D" id="3.30.1830.10">
    <property type="entry name" value="YehR-like"/>
    <property type="match status" value="1"/>
</dbReference>
<dbReference type="PROSITE" id="PS51257">
    <property type="entry name" value="PROKAR_LIPOPROTEIN"/>
    <property type="match status" value="1"/>
</dbReference>
<evidence type="ECO:0000313" key="4">
    <source>
        <dbReference type="Proteomes" id="UP001629536"/>
    </source>
</evidence>
<protein>
    <submittedName>
        <fullName evidence="3">DUF1307 domain-containing protein</fullName>
    </submittedName>
</protein>
<feature type="signal peptide" evidence="2">
    <location>
        <begin position="1"/>
        <end position="21"/>
    </location>
</feature>
<name>A0ABW9F7G3_9FIRM</name>
<keyword evidence="4" id="KW-1185">Reference proteome</keyword>
<dbReference type="InterPro" id="IPR036699">
    <property type="entry name" value="YehR-like_sf"/>
</dbReference>
<dbReference type="Pfam" id="PF06998">
    <property type="entry name" value="DUF1307"/>
    <property type="match status" value="1"/>
</dbReference>
<dbReference type="Proteomes" id="UP001629536">
    <property type="component" value="Unassembled WGS sequence"/>
</dbReference>
<dbReference type="RefSeq" id="WP_408126673.1">
    <property type="nucleotide sequence ID" value="NZ_JBFNFH010000011.1"/>
</dbReference>
<sequence length="194" mass="22228">MKLKFKLILLAFVLISFVGCSKNNTETKKETIQETKKETMQETKKETMQETKKETMQETKNETIGKEELKGIVTSEQNASVTKTNYYANGNIVTKIEQITDADLSKFDSDTVEIFKANIEPTKQKYSKIKGIEYSVNIENDKLHEVLIMHVNDPEILKNLIDSKLLAIEKGTTQIKLDKILNQFESAGFNVERR</sequence>
<keyword evidence="2" id="KW-0732">Signal</keyword>
<evidence type="ECO:0000313" key="3">
    <source>
        <dbReference type="EMBL" id="MFM1525088.1"/>
    </source>
</evidence>
<feature type="region of interest" description="Disordered" evidence="1">
    <location>
        <begin position="31"/>
        <end position="61"/>
    </location>
</feature>
<dbReference type="SUPFAM" id="SSF160704">
    <property type="entry name" value="YehR-like"/>
    <property type="match status" value="1"/>
</dbReference>
<evidence type="ECO:0000256" key="2">
    <source>
        <dbReference type="SAM" id="SignalP"/>
    </source>
</evidence>
<evidence type="ECO:0000256" key="1">
    <source>
        <dbReference type="SAM" id="MobiDB-lite"/>
    </source>
</evidence>
<dbReference type="InterPro" id="IPR009736">
    <property type="entry name" value="DUF1307"/>
</dbReference>
<accession>A0ABW9F7G3</accession>
<comment type="caution">
    <text evidence="3">The sequence shown here is derived from an EMBL/GenBank/DDBJ whole genome shotgun (WGS) entry which is preliminary data.</text>
</comment>
<dbReference type="EMBL" id="JBFNFH010000011">
    <property type="protein sequence ID" value="MFM1525088.1"/>
    <property type="molecule type" value="Genomic_DNA"/>
</dbReference>
<proteinExistence type="predicted"/>
<feature type="chain" id="PRO_5046402851" evidence="2">
    <location>
        <begin position="22"/>
        <end position="194"/>
    </location>
</feature>
<gene>
    <name evidence="3" type="ORF">ABGF40_05310</name>
</gene>